<feature type="compositionally biased region" description="Basic and acidic residues" evidence="5">
    <location>
        <begin position="510"/>
        <end position="541"/>
    </location>
</feature>
<keyword evidence="3" id="KW-0677">Repeat</keyword>
<comment type="caution">
    <text evidence="9">The sequence shown here is derived from an EMBL/GenBank/DDBJ whole genome shotgun (WGS) entry which is preliminary data.</text>
</comment>
<dbReference type="SUPFAM" id="SSF54862">
    <property type="entry name" value="4Fe-4S ferredoxins"/>
    <property type="match status" value="1"/>
</dbReference>
<gene>
    <name evidence="9" type="ORF">GCM10010361_57970</name>
</gene>
<sequence>MSTRTSQADAPARTTYLGMPTVPPRSPYGTGNLRGDRKFPRAAHDELRNDQLRRNLGKATHTIRAKRLAVTGELPDWEALRDAGSAIKTDTMNRLPELLEQLEAKVTEAGGTVHWARDGAEANEIVTRLVQQTGSDEVIKVKSMATQEIGLNEHLAEQGIKAHETDLAELIVQLADDKPSHILVPAIHRNRDEIREIFRDRIPGVDPDLDSVPAHLAAAARAYLREKFLTTPVAVSGANFGIAETGTLSVVESEGNGRMCLTLPDTLITVMGIEKILPRFADLEVFLQLLPRSSTGERMNPYTSLWTGVTPGDGPQNFHLVLLDNGRTAALADKIGRQALNCIRCSACLNVCPVYERAGGHAYGSTYPGPIGAVLTPQLAGMDAARNDPNSSLPYASTLCGACYDACPVKIDIPSLLVELRHQHTEAAGTTAEQLAMKAAAAVMGRPGMYRAAQKASGLGRALAGRDGRISHLPPPFNGWSDTRDTPAPPKQTFRSWLASAAGAETMRAAAEEGREALRTTAAEESKRARTEGDAPDEENK</sequence>
<proteinExistence type="predicted"/>
<dbReference type="InterPro" id="IPR009051">
    <property type="entry name" value="Helical_ferredxn"/>
</dbReference>
<keyword evidence="4" id="KW-0249">Electron transport</keyword>
<keyword evidence="10" id="KW-1185">Reference proteome</keyword>
<evidence type="ECO:0000256" key="2">
    <source>
        <dbReference type="ARBA" id="ARBA00022485"/>
    </source>
</evidence>
<dbReference type="Pfam" id="PF11870">
    <property type="entry name" value="LutB_C"/>
    <property type="match status" value="1"/>
</dbReference>
<evidence type="ECO:0000259" key="7">
    <source>
        <dbReference type="Pfam" id="PF11870"/>
    </source>
</evidence>
<evidence type="ECO:0000256" key="4">
    <source>
        <dbReference type="ARBA" id="ARBA00022982"/>
    </source>
</evidence>
<dbReference type="SUPFAM" id="SSF100950">
    <property type="entry name" value="NagB/RpiA/CoA transferase-like"/>
    <property type="match status" value="1"/>
</dbReference>
<organism evidence="9 10">
    <name type="scientific">Streptomyces olivaceiscleroticus</name>
    <dbReference type="NCBI Taxonomy" id="68245"/>
    <lineage>
        <taxon>Bacteria</taxon>
        <taxon>Bacillati</taxon>
        <taxon>Actinomycetota</taxon>
        <taxon>Actinomycetes</taxon>
        <taxon>Kitasatosporales</taxon>
        <taxon>Streptomycetaceae</taxon>
        <taxon>Streptomyces</taxon>
    </lineage>
</organism>
<keyword evidence="1" id="KW-0813">Transport</keyword>
<name>A0ABP3KWA2_9ACTN</name>
<dbReference type="Proteomes" id="UP001500909">
    <property type="component" value="Unassembled WGS sequence"/>
</dbReference>
<dbReference type="Pfam" id="PF13183">
    <property type="entry name" value="Fer4_8"/>
    <property type="match status" value="1"/>
</dbReference>
<dbReference type="InterPro" id="IPR024569">
    <property type="entry name" value="LutB_C"/>
</dbReference>
<dbReference type="EMBL" id="BAAABY010000044">
    <property type="protein sequence ID" value="GAA0485533.1"/>
    <property type="molecule type" value="Genomic_DNA"/>
</dbReference>
<evidence type="ECO:0000256" key="5">
    <source>
        <dbReference type="SAM" id="MobiDB-lite"/>
    </source>
</evidence>
<feature type="region of interest" description="Disordered" evidence="5">
    <location>
        <begin position="505"/>
        <end position="541"/>
    </location>
</feature>
<dbReference type="InterPro" id="IPR024185">
    <property type="entry name" value="FTHF_cligase-like_sf"/>
</dbReference>
<dbReference type="Pfam" id="PF02589">
    <property type="entry name" value="LUD_dom"/>
    <property type="match status" value="1"/>
</dbReference>
<feature type="region of interest" description="Disordered" evidence="5">
    <location>
        <begin position="1"/>
        <end position="37"/>
    </location>
</feature>
<dbReference type="InterPro" id="IPR037171">
    <property type="entry name" value="NagB/RpiA_transferase-like"/>
</dbReference>
<reference evidence="10" key="1">
    <citation type="journal article" date="2019" name="Int. J. Syst. Evol. Microbiol.">
        <title>The Global Catalogue of Microorganisms (GCM) 10K type strain sequencing project: providing services to taxonomists for standard genome sequencing and annotation.</title>
        <authorList>
            <consortium name="The Broad Institute Genomics Platform"/>
            <consortium name="The Broad Institute Genome Sequencing Center for Infectious Disease"/>
            <person name="Wu L."/>
            <person name="Ma J."/>
        </authorList>
    </citation>
    <scope>NUCLEOTIDE SEQUENCE [LARGE SCALE GENOMIC DNA]</scope>
    <source>
        <strain evidence="10">JCM 4805</strain>
    </source>
</reference>
<protein>
    <submittedName>
        <fullName evidence="9">LutB/LldF family L-lactate oxidation iron-sulfur protein</fullName>
    </submittedName>
</protein>
<dbReference type="NCBIfam" id="TIGR00273">
    <property type="entry name" value="LutB/LldF family L-lactate oxidation iron-sulfur protein"/>
    <property type="match status" value="1"/>
</dbReference>
<dbReference type="Gene3D" id="3.40.50.10420">
    <property type="entry name" value="NagB/RpiA/CoA transferase-like"/>
    <property type="match status" value="1"/>
</dbReference>
<dbReference type="PANTHER" id="PTHR47153">
    <property type="entry name" value="LACTATE UTILIZATION PROTEIN B"/>
    <property type="match status" value="1"/>
</dbReference>
<dbReference type="PANTHER" id="PTHR47153:SF2">
    <property type="entry name" value="LACTATE UTILIZATION PROTEIN B"/>
    <property type="match status" value="1"/>
</dbReference>
<keyword evidence="2" id="KW-0479">Metal-binding</keyword>
<dbReference type="InterPro" id="IPR017896">
    <property type="entry name" value="4Fe4S_Fe-S-bd"/>
</dbReference>
<evidence type="ECO:0000256" key="3">
    <source>
        <dbReference type="ARBA" id="ARBA00022737"/>
    </source>
</evidence>
<evidence type="ECO:0000313" key="10">
    <source>
        <dbReference type="Proteomes" id="UP001500909"/>
    </source>
</evidence>
<dbReference type="InterPro" id="IPR003741">
    <property type="entry name" value="LUD_dom"/>
</dbReference>
<accession>A0ABP3KWA2</accession>
<keyword evidence="2" id="KW-0411">Iron-sulfur</keyword>
<keyword evidence="2" id="KW-0408">Iron</keyword>
<feature type="domain" description="Lactate utilization protein B C-terminal" evidence="7">
    <location>
        <begin position="425"/>
        <end position="499"/>
    </location>
</feature>
<dbReference type="Gene3D" id="1.10.1060.10">
    <property type="entry name" value="Alpha-helical ferredoxin"/>
    <property type="match status" value="1"/>
</dbReference>
<keyword evidence="2" id="KW-0004">4Fe-4S</keyword>
<dbReference type="RefSeq" id="WP_346098289.1">
    <property type="nucleotide sequence ID" value="NZ_BAAABY010000044.1"/>
</dbReference>
<feature type="domain" description="4Fe-4S ferredoxin-type" evidence="8">
    <location>
        <begin position="339"/>
        <end position="411"/>
    </location>
</feature>
<dbReference type="InterPro" id="IPR004452">
    <property type="entry name" value="LutB/LldF"/>
</dbReference>
<evidence type="ECO:0000313" key="9">
    <source>
        <dbReference type="EMBL" id="GAA0485533.1"/>
    </source>
</evidence>
<feature type="region of interest" description="Disordered" evidence="5">
    <location>
        <begin position="467"/>
        <end position="491"/>
    </location>
</feature>
<evidence type="ECO:0000259" key="6">
    <source>
        <dbReference type="Pfam" id="PF02589"/>
    </source>
</evidence>
<feature type="domain" description="LUD" evidence="6">
    <location>
        <begin position="99"/>
        <end position="309"/>
    </location>
</feature>
<evidence type="ECO:0000256" key="1">
    <source>
        <dbReference type="ARBA" id="ARBA00022448"/>
    </source>
</evidence>
<evidence type="ECO:0000259" key="8">
    <source>
        <dbReference type="Pfam" id="PF13183"/>
    </source>
</evidence>